<organism evidence="1 2">
    <name type="scientific">Tetracentron sinense</name>
    <name type="common">Spur-leaf</name>
    <dbReference type="NCBI Taxonomy" id="13715"/>
    <lineage>
        <taxon>Eukaryota</taxon>
        <taxon>Viridiplantae</taxon>
        <taxon>Streptophyta</taxon>
        <taxon>Embryophyta</taxon>
        <taxon>Tracheophyta</taxon>
        <taxon>Spermatophyta</taxon>
        <taxon>Magnoliopsida</taxon>
        <taxon>Trochodendrales</taxon>
        <taxon>Trochodendraceae</taxon>
        <taxon>Tetracentron</taxon>
    </lineage>
</organism>
<reference evidence="1 2" key="1">
    <citation type="submission" date="2020-04" db="EMBL/GenBank/DDBJ databases">
        <title>Plant Genome Project.</title>
        <authorList>
            <person name="Zhang R.-G."/>
        </authorList>
    </citation>
    <scope>NUCLEOTIDE SEQUENCE [LARGE SCALE GENOMIC DNA]</scope>
    <source>
        <strain evidence="1">YNK0</strain>
        <tissue evidence="1">Leaf</tissue>
    </source>
</reference>
<evidence type="ECO:0000313" key="1">
    <source>
        <dbReference type="EMBL" id="KAF8390814.1"/>
    </source>
</evidence>
<comment type="caution">
    <text evidence="1">The sequence shown here is derived from an EMBL/GenBank/DDBJ whole genome shotgun (WGS) entry which is preliminary data.</text>
</comment>
<accession>A0A835D8E0</accession>
<dbReference type="Proteomes" id="UP000655225">
    <property type="component" value="Unassembled WGS sequence"/>
</dbReference>
<protein>
    <submittedName>
        <fullName evidence="1">Uncharacterized protein</fullName>
    </submittedName>
</protein>
<name>A0A835D8E0_TETSI</name>
<evidence type="ECO:0000313" key="2">
    <source>
        <dbReference type="Proteomes" id="UP000655225"/>
    </source>
</evidence>
<keyword evidence="2" id="KW-1185">Reference proteome</keyword>
<sequence>MCFRVFRGCRALWAAAKGVTRAYAPSPNPTAFTTTTKPRTLARPNGIMKALAVCPALRKFVGVPASATANTYYYIPQLLCGLGGRWTNIIRSKTIETAIGIVDNSGGEAIVSSSNPLGLC</sequence>
<proteinExistence type="predicted"/>
<dbReference type="EMBL" id="JABCRI010000017">
    <property type="protein sequence ID" value="KAF8390814.1"/>
    <property type="molecule type" value="Genomic_DNA"/>
</dbReference>
<gene>
    <name evidence="1" type="ORF">HHK36_023113</name>
</gene>
<dbReference type="AlphaFoldDB" id="A0A835D8E0"/>